<name>A0A2N8UMH4_9BASI</name>
<evidence type="ECO:0000256" key="1">
    <source>
        <dbReference type="SAM" id="MobiDB-lite"/>
    </source>
</evidence>
<dbReference type="Proteomes" id="UP000239563">
    <property type="component" value="Chromosome XX"/>
</dbReference>
<feature type="chain" id="PRO_5014750711" evidence="2">
    <location>
        <begin position="21"/>
        <end position="703"/>
    </location>
</feature>
<proteinExistence type="predicted"/>
<keyword evidence="2" id="KW-0732">Signal</keyword>
<dbReference type="InterPro" id="IPR021102">
    <property type="entry name" value="PNGase_A"/>
</dbReference>
<dbReference type="Pfam" id="PF12222">
    <property type="entry name" value="PNGaseA"/>
    <property type="match status" value="1"/>
</dbReference>
<evidence type="ECO:0000256" key="2">
    <source>
        <dbReference type="SAM" id="SignalP"/>
    </source>
</evidence>
<evidence type="ECO:0000313" key="4">
    <source>
        <dbReference type="EMBL" id="SJX65979.1"/>
    </source>
</evidence>
<feature type="signal peptide" evidence="2">
    <location>
        <begin position="1"/>
        <end position="20"/>
    </location>
</feature>
<dbReference type="AlphaFoldDB" id="A0A2N8UMH4"/>
<accession>A0A2N8UMH4</accession>
<evidence type="ECO:0000259" key="3">
    <source>
        <dbReference type="Pfam" id="PF12222"/>
    </source>
</evidence>
<dbReference type="EMBL" id="LT795073">
    <property type="protein sequence ID" value="SJX65979.1"/>
    <property type="molecule type" value="Genomic_DNA"/>
</dbReference>
<dbReference type="PANTHER" id="PTHR31104">
    <property type="entry name" value="PEPTIDE-N4-(N-ACETYL-BETA-GLUCOSAMINYL)ASPARAGINE AMIDASE A PROTEIN"/>
    <property type="match status" value="1"/>
</dbReference>
<evidence type="ECO:0000313" key="5">
    <source>
        <dbReference type="Proteomes" id="UP000239563"/>
    </source>
</evidence>
<sequence>MQLAKYALLAAAIAAANVVGSNHVDAPRHKQQLKIPDIWKSPLFKSNGGLPGLGPLSGPSPHPNGAPSPITSKPNTTSLQENFQIHEPAPILTTPIHSCSVTLVERSFGNSYGSPSSLAFDPLSAFAGTACADPAAWTGLTLDVHGETRGRQFDRLGTVWVGNNHTGQGVEVLRLDNPEPTRAGVFWDISKDVGKYWSLFSQQADVVFDLPNIVDSTYTGALNVTLKLTASVQGVVSRRGVKRRGAVERGSHAFAPSTALSLKQRAADVVIPLSKRLQTDNSVFLLGGTAGNGTTSVRIPSNAARALVEVYASGTSSEEFWFTGIPDQFYTQIPDAASDGYYGHGTYREVQLYIDGRFAGYVTPYPVIFTGGINPLLWRPSANYGTFDQPTYTIDITPWLGALTDGAEHVFELAVVSSEVGGAINDASWFVSGNVQVYVDASEVRTTGRVVWVEEGAERVDGYTAGVLDGDPLGNGTLRYEVGLKRGRTFGVAGSVRTGSGVEYVAGWYQSSEYSNKGFVNATAQTNDQKSFGWTRSLVLDADTVDAAMSADLAFNSLPPTGASAVQLDFNYPLSVASTLSNTSFDAQVTQHFDRSVRRTASHPGSGHDLDSMVGDECTFVHARPVAALPHTTLSSRREQAESVLENGAIASGSGSAWQSFMYRDMAGGTIDRETRTNTSSVLEDRLGGSVRGRAQPKQLSVG</sequence>
<dbReference type="InterPro" id="IPR056948">
    <property type="entry name" value="PNGaseA_N"/>
</dbReference>
<reference evidence="4 5" key="1">
    <citation type="submission" date="2017-02" db="EMBL/GenBank/DDBJ databases">
        <authorList>
            <person name="Peterson S.W."/>
        </authorList>
    </citation>
    <scope>NUCLEOTIDE SEQUENCE [LARGE SCALE GENOMIC DNA]</scope>
    <source>
        <strain evidence="4 5">SRS1_H2-8</strain>
    </source>
</reference>
<organism evidence="4 5">
    <name type="scientific">Sporisorium reilianum f. sp. reilianum</name>
    <dbReference type="NCBI Taxonomy" id="72559"/>
    <lineage>
        <taxon>Eukaryota</taxon>
        <taxon>Fungi</taxon>
        <taxon>Dikarya</taxon>
        <taxon>Basidiomycota</taxon>
        <taxon>Ustilaginomycotina</taxon>
        <taxon>Ustilaginomycetes</taxon>
        <taxon>Ustilaginales</taxon>
        <taxon>Ustilaginaceae</taxon>
        <taxon>Sporisorium</taxon>
    </lineage>
</organism>
<feature type="region of interest" description="Disordered" evidence="1">
    <location>
        <begin position="50"/>
        <end position="76"/>
    </location>
</feature>
<feature type="domain" description="Peptide N-acetyl-beta-D-glucosaminyl asparaginase amidase A N-terminal" evidence="3">
    <location>
        <begin position="97"/>
        <end position="451"/>
    </location>
</feature>
<feature type="region of interest" description="Disordered" evidence="1">
    <location>
        <begin position="672"/>
        <end position="703"/>
    </location>
</feature>
<protein>
    <submittedName>
        <fullName evidence="4">Related to peptide-n4-(N-acetyl-beta-glucosaminyl) asparagine amidase</fullName>
    </submittedName>
</protein>
<gene>
    <name evidence="4" type="ORF">SRS1_16533</name>
</gene>